<sequence length="304" mass="33765">MANQPQHFCVNLLARAELYLCLAKVFSVTDLPQTTVSLKSDLLPDLQSLATELPALSADWLKQFEQALSAVDQSELLMADYGRLFLMPPAPAPLNLGFYLDAGVMGRCCEALESYYHQYALEKSPEFHDLPDHLSLTLQWFAWIFAGLLETPDNSRVVLKDAAEVISNFALPAVQQLSDKADAFAQGHPVHATWLLLLHLVKQQLQDDLRQLADYLPAQTASFDRTHNHASECLSDQLVPTMQLTCSLCQREFIADEVLGGMVSRLEEAGVDANHIKVCSVCKDGATEHSRMTPPGAKRFKQRA</sequence>
<organism evidence="1 2">
    <name type="scientific">Nitrincola lacisaponensis</name>
    <dbReference type="NCBI Taxonomy" id="267850"/>
    <lineage>
        <taxon>Bacteria</taxon>
        <taxon>Pseudomonadati</taxon>
        <taxon>Pseudomonadota</taxon>
        <taxon>Gammaproteobacteria</taxon>
        <taxon>Oceanospirillales</taxon>
        <taxon>Oceanospirillaceae</taxon>
        <taxon>Nitrincola</taxon>
    </lineage>
</organism>
<protein>
    <submittedName>
        <fullName evidence="1">Putative formate dehydrogenase-specific chaperone</fullName>
    </submittedName>
</protein>
<gene>
    <name evidence="1" type="ORF">ADINL_2719</name>
</gene>
<dbReference type="InterPro" id="IPR020945">
    <property type="entry name" value="DMSO/NO3_reduct_chaperone"/>
</dbReference>
<reference evidence="1" key="1">
    <citation type="journal article" date="2005" name="Int. J. Syst. Evol. Microbiol.">
        <title>Nitrincola lacisaponensis gen. nov., sp. nov., a novel alkaliphilic bacterium isolated from an alkaline, saline lake.</title>
        <authorList>
            <person name="Dimitriu P.A."/>
            <person name="Shukla S.K."/>
            <person name="Conradt J."/>
            <person name="Marquez M.C."/>
            <person name="Ventosa A."/>
            <person name="Maglia A."/>
            <person name="Peyton B.M."/>
            <person name="Pinkart H.C."/>
            <person name="Mormile M.R."/>
        </authorList>
    </citation>
    <scope>NUCLEOTIDE SEQUENCE [LARGE SCALE GENOMIC DNA]</scope>
    <source>
        <strain evidence="1">4CA</strain>
    </source>
</reference>
<proteinExistence type="predicted"/>
<evidence type="ECO:0000313" key="1">
    <source>
        <dbReference type="EMBL" id="KDE38818.1"/>
    </source>
</evidence>
<name>A0A063XX92_9GAMM</name>
<keyword evidence="2" id="KW-1185">Reference proteome</keyword>
<dbReference type="EMBL" id="JMSZ01000036">
    <property type="protein sequence ID" value="KDE38818.1"/>
    <property type="molecule type" value="Genomic_DNA"/>
</dbReference>
<evidence type="ECO:0000313" key="2">
    <source>
        <dbReference type="Proteomes" id="UP000027318"/>
    </source>
</evidence>
<dbReference type="Pfam" id="PF02613">
    <property type="entry name" value="Nitrate_red_del"/>
    <property type="match status" value="1"/>
</dbReference>
<accession>A0A063XX92</accession>
<dbReference type="Proteomes" id="UP000027318">
    <property type="component" value="Unassembled WGS sequence"/>
</dbReference>
<dbReference type="SUPFAM" id="SSF89155">
    <property type="entry name" value="TorD-like"/>
    <property type="match status" value="1"/>
</dbReference>
<dbReference type="STRING" id="267850.ADINL_2719"/>
<comment type="caution">
    <text evidence="1">The sequence shown here is derived from an EMBL/GenBank/DDBJ whole genome shotgun (WGS) entry which is preliminary data.</text>
</comment>
<dbReference type="OrthoDB" id="5783841at2"/>
<dbReference type="AlphaFoldDB" id="A0A063XX92"/>
<dbReference type="InterPro" id="IPR036411">
    <property type="entry name" value="TorD-like_sf"/>
</dbReference>
<dbReference type="Gene3D" id="1.10.3480.10">
    <property type="entry name" value="TorD-like"/>
    <property type="match status" value="1"/>
</dbReference>
<reference evidence="1" key="2">
    <citation type="submission" date="2014-03" db="EMBL/GenBank/DDBJ databases">
        <authorList>
            <person name="Singh A."/>
            <person name="Pinnaka A.K."/>
        </authorList>
    </citation>
    <scope>NUCLEOTIDE SEQUENCE</scope>
    <source>
        <strain evidence="1">4CA</strain>
    </source>
</reference>
<dbReference type="RefSeq" id="WP_051632834.1">
    <property type="nucleotide sequence ID" value="NZ_JMSZ01000036.1"/>
</dbReference>